<gene>
    <name evidence="10" type="ORF">KL86DYS1_10098</name>
</gene>
<dbReference type="InterPro" id="IPR008969">
    <property type="entry name" value="CarboxyPept-like_regulatory"/>
</dbReference>
<evidence type="ECO:0000256" key="8">
    <source>
        <dbReference type="SAM" id="SignalP"/>
    </source>
</evidence>
<evidence type="ECO:0000256" key="1">
    <source>
        <dbReference type="ARBA" id="ARBA00004571"/>
    </source>
</evidence>
<evidence type="ECO:0000256" key="7">
    <source>
        <dbReference type="PROSITE-ProRule" id="PRU01360"/>
    </source>
</evidence>
<accession>A0A212IUF4</accession>
<evidence type="ECO:0000313" key="10">
    <source>
        <dbReference type="EMBL" id="SBV90535.1"/>
    </source>
</evidence>
<feature type="signal peptide" evidence="8">
    <location>
        <begin position="1"/>
        <end position="27"/>
    </location>
</feature>
<dbReference type="Pfam" id="PF13715">
    <property type="entry name" value="CarbopepD_reg_2"/>
    <property type="match status" value="1"/>
</dbReference>
<dbReference type="Pfam" id="PF07715">
    <property type="entry name" value="Plug"/>
    <property type="match status" value="1"/>
</dbReference>
<dbReference type="NCBIfam" id="TIGR04057">
    <property type="entry name" value="SusC_RagA_signa"/>
    <property type="match status" value="1"/>
</dbReference>
<dbReference type="GO" id="GO:0009279">
    <property type="term" value="C:cell outer membrane"/>
    <property type="evidence" value="ECO:0007669"/>
    <property type="project" value="UniProtKB-SubCell"/>
</dbReference>
<dbReference type="InterPro" id="IPR037066">
    <property type="entry name" value="Plug_dom_sf"/>
</dbReference>
<feature type="chain" id="PRO_5012826634" evidence="8">
    <location>
        <begin position="28"/>
        <end position="1149"/>
    </location>
</feature>
<dbReference type="AlphaFoldDB" id="A0A212IUF4"/>
<evidence type="ECO:0000256" key="5">
    <source>
        <dbReference type="ARBA" id="ARBA00023136"/>
    </source>
</evidence>
<evidence type="ECO:0000259" key="9">
    <source>
        <dbReference type="Pfam" id="PF07715"/>
    </source>
</evidence>
<feature type="domain" description="TonB-dependent receptor plug" evidence="9">
    <location>
        <begin position="212"/>
        <end position="336"/>
    </location>
</feature>
<dbReference type="PROSITE" id="PS52016">
    <property type="entry name" value="TONB_DEPENDENT_REC_3"/>
    <property type="match status" value="1"/>
</dbReference>
<evidence type="ECO:0000256" key="4">
    <source>
        <dbReference type="ARBA" id="ARBA00022692"/>
    </source>
</evidence>
<dbReference type="Gene3D" id="2.170.130.10">
    <property type="entry name" value="TonB-dependent receptor, plug domain"/>
    <property type="match status" value="1"/>
</dbReference>
<dbReference type="FunFam" id="2.170.130.10:FF:000008">
    <property type="entry name" value="SusC/RagA family TonB-linked outer membrane protein"/>
    <property type="match status" value="1"/>
</dbReference>
<proteinExistence type="inferred from homology"/>
<name>A0A212IUF4_9BACT</name>
<evidence type="ECO:0000256" key="2">
    <source>
        <dbReference type="ARBA" id="ARBA00022448"/>
    </source>
</evidence>
<dbReference type="SUPFAM" id="SSF49464">
    <property type="entry name" value="Carboxypeptidase regulatory domain-like"/>
    <property type="match status" value="1"/>
</dbReference>
<keyword evidence="3 7" id="KW-1134">Transmembrane beta strand</keyword>
<dbReference type="InterPro" id="IPR023996">
    <property type="entry name" value="TonB-dep_OMP_SusC/RagA"/>
</dbReference>
<sequence>MKLMKKKCRYNILFVILLCLFSLPTQAVYGQQAKLINIDKANIEIKEAFKLIERQTDYRFFYTDILNDLNKKITIKYSGEKIEPLLNKVLENTDLTYKLNNDTKVITIAPLKTSRADSQKRTPVSGKIVDEKEEAIIGASVKVKGTNIGTITDTDGSFSLDVPDGATLTVTYIGFNPQDIKVEGRTNFRITLSEDAKLLDEVVVVGYGTMKKSDLTGSITSLKAEDIIESRSLSFVNAMQGKMAGVQISSASGELGASSRISIRGANSVYGSSLPLYVIDGVQMDVNTDEVASAKMGNGSTLDPLSSINPSDIESIEVLKDASATAIYGSRGANGVIIVTTRSGKVGKTRINYDGNVSFGTVTKKIDVLGASDFIDYRREIDENTPLFYEDSNNDGAFNELDKPRDPYSNPSHDWQSEMLRTAISTNHNISADGGSDKLRYSTSLGYTNNEGIIINNNYNRITSRTKLDIQATKRLKFGSNISISHSKFKGVSQSGGEGNAYNGVVQSLVTARPVEVYIPSWDNTGTYVSPIAMLKEAYKSTSLLRGDANVYGDYLIMEGLSLNISAGGFYSSSKGNEFYGKNTEWGAGDIGRAIISENRAYYLSNTNQISYKKDFGWSNLDAMAAFEINHYNYESFGVDNSNFLDESTGVYSIAKGSVLKSLYSYRGINNRLSYLARVYYDLYKRYLITVSIRADGSDKFGKNNKYGYFPSAAVAWRLSEEKFLKDKNIFDNLKLRLSYGRTGNERIPPYQYMANMENSYYNGILGLSPSTAANEDLKWESTAQYNAGVDVAFLKNRIQLTFDAYKKVTDNMLMPTPIPSQSGFSTQWQNIGRVDNSGIEVQLTTHNIATKDFEWTTNFNISRNKNKVKSLGGVDFIPVSIGGGWITNVGRVIVGEEIGTAYGYVFDGIYQLDDFTWQNNSDPNIEYEDREFRLKDGVVRVAGKNVKPGSFKFKNLNGSEDNLVDENDQSVISRSSPKFFGGITNSFRYKNFELSVFLSGAYGNEVFNESRFRLEGGTPLTWLNLSKDFWDNRWTTENPTNKYGTFSVDTKNVTSMMTSSYYVEDASYLRLKTLSIAYNVPHSFLKSMKWSENISNLKVYVTGDNLYTWTKYTGFDPEIDSNNALLTGFDRISYPRTRTLVFGVNVTF</sequence>
<keyword evidence="5 7" id="KW-0472">Membrane</keyword>
<keyword evidence="8" id="KW-0732">Signal</keyword>
<dbReference type="Gene3D" id="2.60.40.1120">
    <property type="entry name" value="Carboxypeptidase-like, regulatory domain"/>
    <property type="match status" value="1"/>
</dbReference>
<protein>
    <submittedName>
        <fullName evidence="10">TonB-linked outer membrane protein, SusC/RagA family</fullName>
    </submittedName>
</protein>
<dbReference type="EMBL" id="FLUM01000001">
    <property type="protein sequence ID" value="SBV90535.1"/>
    <property type="molecule type" value="Genomic_DNA"/>
</dbReference>
<dbReference type="InterPro" id="IPR036942">
    <property type="entry name" value="Beta-barrel_TonB_sf"/>
</dbReference>
<dbReference type="SUPFAM" id="SSF56935">
    <property type="entry name" value="Porins"/>
    <property type="match status" value="1"/>
</dbReference>
<dbReference type="Gene3D" id="2.40.170.20">
    <property type="entry name" value="TonB-dependent receptor, beta-barrel domain"/>
    <property type="match status" value="1"/>
</dbReference>
<evidence type="ECO:0000256" key="6">
    <source>
        <dbReference type="ARBA" id="ARBA00023237"/>
    </source>
</evidence>
<keyword evidence="2 7" id="KW-0813">Transport</keyword>
<comment type="similarity">
    <text evidence="7">Belongs to the TonB-dependent receptor family.</text>
</comment>
<dbReference type="FunFam" id="2.60.40.1120:FF:000003">
    <property type="entry name" value="Outer membrane protein Omp121"/>
    <property type="match status" value="1"/>
</dbReference>
<evidence type="ECO:0000256" key="3">
    <source>
        <dbReference type="ARBA" id="ARBA00022452"/>
    </source>
</evidence>
<dbReference type="InterPro" id="IPR023997">
    <property type="entry name" value="TonB-dep_OMP_SusC/RagA_CS"/>
</dbReference>
<keyword evidence="4 7" id="KW-0812">Transmembrane</keyword>
<dbReference type="InterPro" id="IPR012910">
    <property type="entry name" value="Plug_dom"/>
</dbReference>
<dbReference type="NCBIfam" id="TIGR04056">
    <property type="entry name" value="OMP_RagA_SusC"/>
    <property type="match status" value="1"/>
</dbReference>
<reference evidence="10" key="1">
    <citation type="submission" date="2016-04" db="EMBL/GenBank/DDBJ databases">
        <authorList>
            <person name="Evans L.H."/>
            <person name="Alamgir A."/>
            <person name="Owens N."/>
            <person name="Weber N.D."/>
            <person name="Virtaneva K."/>
            <person name="Barbian K."/>
            <person name="Babar A."/>
            <person name="Rosenke K."/>
        </authorList>
    </citation>
    <scope>NUCLEOTIDE SEQUENCE</scope>
    <source>
        <strain evidence="10">86-1</strain>
    </source>
</reference>
<dbReference type="InterPro" id="IPR039426">
    <property type="entry name" value="TonB-dep_rcpt-like"/>
</dbReference>
<comment type="subcellular location">
    <subcellularLocation>
        <location evidence="1 7">Cell outer membrane</location>
        <topology evidence="1 7">Multi-pass membrane protein</topology>
    </subcellularLocation>
</comment>
<organism evidence="10">
    <name type="scientific">uncultured Dysgonomonas sp</name>
    <dbReference type="NCBI Taxonomy" id="206096"/>
    <lineage>
        <taxon>Bacteria</taxon>
        <taxon>Pseudomonadati</taxon>
        <taxon>Bacteroidota</taxon>
        <taxon>Bacteroidia</taxon>
        <taxon>Bacteroidales</taxon>
        <taxon>Dysgonomonadaceae</taxon>
        <taxon>Dysgonomonas</taxon>
        <taxon>environmental samples</taxon>
    </lineage>
</organism>
<keyword evidence="6 7" id="KW-0998">Cell outer membrane</keyword>